<protein>
    <submittedName>
        <fullName evidence="2">Uncharacterized protein</fullName>
    </submittedName>
</protein>
<evidence type="ECO:0000313" key="3">
    <source>
        <dbReference type="Proteomes" id="UP000637788"/>
    </source>
</evidence>
<comment type="caution">
    <text evidence="2">The sequence shown here is derived from an EMBL/GenBank/DDBJ whole genome shotgun (WGS) entry which is preliminary data.</text>
</comment>
<keyword evidence="3" id="KW-1185">Reference proteome</keyword>
<feature type="compositionally biased region" description="Basic residues" evidence="1">
    <location>
        <begin position="33"/>
        <end position="49"/>
    </location>
</feature>
<proteinExistence type="predicted"/>
<name>A0A917VEK7_9ACTN</name>
<dbReference type="EMBL" id="BMPQ01000006">
    <property type="protein sequence ID" value="GGK67899.1"/>
    <property type="molecule type" value="Genomic_DNA"/>
</dbReference>
<reference evidence="2" key="2">
    <citation type="submission" date="2020-09" db="EMBL/GenBank/DDBJ databases">
        <authorList>
            <person name="Sun Q."/>
            <person name="Ohkuma M."/>
        </authorList>
    </citation>
    <scope>NUCLEOTIDE SEQUENCE</scope>
    <source>
        <strain evidence="2">JCM 3035</strain>
    </source>
</reference>
<accession>A0A917VEK7</accession>
<dbReference type="Proteomes" id="UP000637788">
    <property type="component" value="Unassembled WGS sequence"/>
</dbReference>
<evidence type="ECO:0000256" key="1">
    <source>
        <dbReference type="SAM" id="MobiDB-lite"/>
    </source>
</evidence>
<evidence type="ECO:0000313" key="2">
    <source>
        <dbReference type="EMBL" id="GGK67899.1"/>
    </source>
</evidence>
<dbReference type="AlphaFoldDB" id="A0A917VEK7"/>
<organism evidence="2 3">
    <name type="scientific">Streptomyces flaveus</name>
    <dbReference type="NCBI Taxonomy" id="66370"/>
    <lineage>
        <taxon>Bacteria</taxon>
        <taxon>Bacillati</taxon>
        <taxon>Actinomycetota</taxon>
        <taxon>Actinomycetes</taxon>
        <taxon>Kitasatosporales</taxon>
        <taxon>Streptomycetaceae</taxon>
        <taxon>Streptomyces</taxon>
        <taxon>Streptomyces aurantiacus group</taxon>
    </lineage>
</organism>
<sequence length="83" mass="9205">MNERYRYHPATGSFAVETEGEITRWDKFAAHRSRTLGHMGHSRAGRKGSRHEVAAPPRRQPGGRMARHIGECTTTGGPVVPRA</sequence>
<reference evidence="2" key="1">
    <citation type="journal article" date="2014" name="Int. J. Syst. Evol. Microbiol.">
        <title>Complete genome sequence of Corynebacterium casei LMG S-19264T (=DSM 44701T), isolated from a smear-ripened cheese.</title>
        <authorList>
            <consortium name="US DOE Joint Genome Institute (JGI-PGF)"/>
            <person name="Walter F."/>
            <person name="Albersmeier A."/>
            <person name="Kalinowski J."/>
            <person name="Ruckert C."/>
        </authorList>
    </citation>
    <scope>NUCLEOTIDE SEQUENCE</scope>
    <source>
        <strain evidence="2">JCM 3035</strain>
    </source>
</reference>
<feature type="region of interest" description="Disordered" evidence="1">
    <location>
        <begin position="33"/>
        <end position="83"/>
    </location>
</feature>
<gene>
    <name evidence="2" type="ORF">GCM10010094_31190</name>
</gene>